<name>E7N526_9FIRM</name>
<reference evidence="2 3" key="1">
    <citation type="submission" date="2010-08" db="EMBL/GenBank/DDBJ databases">
        <authorList>
            <person name="Weinstock G."/>
            <person name="Sodergren E."/>
            <person name="Clifton S."/>
            <person name="Fulton L."/>
            <person name="Fulton B."/>
            <person name="Courtney L."/>
            <person name="Fronick C."/>
            <person name="Harrison M."/>
            <person name="Strong C."/>
            <person name="Farmer C."/>
            <person name="Delahaunty K."/>
            <person name="Markovic C."/>
            <person name="Hall O."/>
            <person name="Minx P."/>
            <person name="Tomlinson C."/>
            <person name="Mitreva M."/>
            <person name="Hou S."/>
            <person name="Chen J."/>
            <person name="Wollam A."/>
            <person name="Pepin K.H."/>
            <person name="Johnson M."/>
            <person name="Bhonagiri V."/>
            <person name="Zhang X."/>
            <person name="Suruliraj S."/>
            <person name="Warren W."/>
            <person name="Chinwalla A."/>
            <person name="Mardis E.R."/>
            <person name="Wilson R.K."/>
        </authorList>
    </citation>
    <scope>NUCLEOTIDE SEQUENCE [LARGE SCALE GENOMIC DNA]</scope>
    <source>
        <strain evidence="2 3">F0399</strain>
    </source>
</reference>
<evidence type="ECO:0000256" key="1">
    <source>
        <dbReference type="SAM" id="MobiDB-lite"/>
    </source>
</evidence>
<dbReference type="HOGENOM" id="CLU_2809999_0_0_9"/>
<gene>
    <name evidence="2" type="ORF">HMPREF9555_02121</name>
</gene>
<dbReference type="STRING" id="749551.HMPREF9555_02121"/>
<feature type="compositionally biased region" description="Basic and acidic residues" evidence="1">
    <location>
        <begin position="26"/>
        <end position="37"/>
    </location>
</feature>
<sequence>MLRCSLSKFLLKLYVKNSDDMIKGSEKFAGARKEGKLTRRTGRNGSGGSRDEHGNVNRKSQQRPLIR</sequence>
<evidence type="ECO:0000313" key="3">
    <source>
        <dbReference type="Proteomes" id="UP000004633"/>
    </source>
</evidence>
<comment type="caution">
    <text evidence="2">The sequence shown here is derived from an EMBL/GenBank/DDBJ whole genome shotgun (WGS) entry which is preliminary data.</text>
</comment>
<protein>
    <submittedName>
        <fullName evidence="2">Uncharacterized protein</fullName>
    </submittedName>
</protein>
<keyword evidence="3" id="KW-1185">Reference proteome</keyword>
<proteinExistence type="predicted"/>
<organism evidence="2 3">
    <name type="scientific">Selenomonas artemidis F0399</name>
    <dbReference type="NCBI Taxonomy" id="749551"/>
    <lineage>
        <taxon>Bacteria</taxon>
        <taxon>Bacillati</taxon>
        <taxon>Bacillota</taxon>
        <taxon>Negativicutes</taxon>
        <taxon>Selenomonadales</taxon>
        <taxon>Selenomonadaceae</taxon>
        <taxon>Selenomonas</taxon>
    </lineage>
</organism>
<feature type="compositionally biased region" description="Polar residues" evidence="1">
    <location>
        <begin position="57"/>
        <end position="67"/>
    </location>
</feature>
<dbReference type="EMBL" id="AECV01000061">
    <property type="protein sequence ID" value="EFW28679.1"/>
    <property type="molecule type" value="Genomic_DNA"/>
</dbReference>
<accession>E7N526</accession>
<feature type="region of interest" description="Disordered" evidence="1">
    <location>
        <begin position="26"/>
        <end position="67"/>
    </location>
</feature>
<evidence type="ECO:0000313" key="2">
    <source>
        <dbReference type="EMBL" id="EFW28679.1"/>
    </source>
</evidence>
<dbReference type="AlphaFoldDB" id="E7N526"/>
<dbReference type="Proteomes" id="UP000004633">
    <property type="component" value="Unassembled WGS sequence"/>
</dbReference>